<dbReference type="SMART" id="SM00220">
    <property type="entry name" value="S_TKc"/>
    <property type="match status" value="1"/>
</dbReference>
<reference evidence="1 2" key="1">
    <citation type="submission" date="2024-02" db="EMBL/GenBank/DDBJ databases">
        <authorList>
            <person name="Chen Y."/>
            <person name="Shah S."/>
            <person name="Dougan E. K."/>
            <person name="Thang M."/>
            <person name="Chan C."/>
        </authorList>
    </citation>
    <scope>NUCLEOTIDE SEQUENCE [LARGE SCALE GENOMIC DNA]</scope>
</reference>
<comment type="caution">
    <text evidence="1">The sequence shown here is derived from an EMBL/GenBank/DDBJ whole genome shotgun (WGS) entry which is preliminary data.</text>
</comment>
<dbReference type="SUPFAM" id="SSF56112">
    <property type="entry name" value="Protein kinase-like (PK-like)"/>
    <property type="match status" value="1"/>
</dbReference>
<name>A0ABP0KVG8_9DINO</name>
<dbReference type="Gene3D" id="1.10.510.10">
    <property type="entry name" value="Transferase(Phosphotransferase) domain 1"/>
    <property type="match status" value="1"/>
</dbReference>
<dbReference type="EMBL" id="CAXAMN010010114">
    <property type="protein sequence ID" value="CAK9030897.1"/>
    <property type="molecule type" value="Genomic_DNA"/>
</dbReference>
<proteinExistence type="predicted"/>
<dbReference type="InterPro" id="IPR050591">
    <property type="entry name" value="GSK-3"/>
</dbReference>
<dbReference type="PROSITE" id="PS00107">
    <property type="entry name" value="PROTEIN_KINASE_ATP"/>
    <property type="match status" value="1"/>
</dbReference>
<dbReference type="PROSITE" id="PS00108">
    <property type="entry name" value="PROTEIN_KINASE_ST"/>
    <property type="match status" value="1"/>
</dbReference>
<dbReference type="Proteomes" id="UP001642484">
    <property type="component" value="Unassembled WGS sequence"/>
</dbReference>
<evidence type="ECO:0000313" key="2">
    <source>
        <dbReference type="Proteomes" id="UP001642484"/>
    </source>
</evidence>
<dbReference type="Pfam" id="PF00069">
    <property type="entry name" value="Pkinase"/>
    <property type="match status" value="1"/>
</dbReference>
<dbReference type="InterPro" id="IPR000719">
    <property type="entry name" value="Prot_kinase_dom"/>
</dbReference>
<sequence length="584" mass="64413">MGPLSHVVVRSHENDITARTISQDISSLTGKPQDVARAALNAVGGDQQEACALLMSGLSLTIIDGCCEIVTFEEGCAVWQHEEGVISSIGSLEKCSLLRFPRHYRGSIHLLTLETLEVFLLSSVAPEATWTWRSDLELPEISAEYGRFFGSMNFALYCKVFKPGPALIPLDNAEICAVKIVKKISCSQPPGNSGSCYTPPKEPPSIIAIDRSDSDQSGPFRLPRCHTKASKNYQQYQVIRHVGSGAFGSVHLASTKAGTLVAVKSVPVDGHEMREARLLKLANHPHIVKMTDCFVSDKTLCIVMEYLPENLHKRIGGKALSIGEVRWLSIQLLTAVAYLDTLRICHRDLKPENILLNKDMTTMVDTLKLCDFGSAKILGDGPSANYICSRWWRAPELILGSSSYTTSIDWWSCGCIVAEMMSGKPIFTGDSSWGQMYAIVRILGTPTLREMEALQSLMPQAAGNAGGRLAKHFASLVKLQRPRQPLKELLPAFANVPGALLIPRRLLAYSPEDRWHPAKILKSRFLTQPWPAKAGIMNPIKIIKVTKRSLEAKEGSEGCPTKRQCREVSQAKHPTTRPRCEFIE</sequence>
<dbReference type="InterPro" id="IPR011009">
    <property type="entry name" value="Kinase-like_dom_sf"/>
</dbReference>
<dbReference type="InterPro" id="IPR008271">
    <property type="entry name" value="Ser/Thr_kinase_AS"/>
</dbReference>
<dbReference type="PANTHER" id="PTHR24057:SF0">
    <property type="entry name" value="PROTEIN KINASE SHAGGY-RELATED"/>
    <property type="match status" value="1"/>
</dbReference>
<organism evidence="1 2">
    <name type="scientific">Durusdinium trenchii</name>
    <dbReference type="NCBI Taxonomy" id="1381693"/>
    <lineage>
        <taxon>Eukaryota</taxon>
        <taxon>Sar</taxon>
        <taxon>Alveolata</taxon>
        <taxon>Dinophyceae</taxon>
        <taxon>Suessiales</taxon>
        <taxon>Symbiodiniaceae</taxon>
        <taxon>Durusdinium</taxon>
    </lineage>
</organism>
<dbReference type="PROSITE" id="PS50011">
    <property type="entry name" value="PROTEIN_KINASE_DOM"/>
    <property type="match status" value="1"/>
</dbReference>
<accession>A0ABP0KVG8</accession>
<protein>
    <submittedName>
        <fullName evidence="1">Uncharacterized protein</fullName>
    </submittedName>
</protein>
<evidence type="ECO:0000313" key="1">
    <source>
        <dbReference type="EMBL" id="CAK9030897.1"/>
    </source>
</evidence>
<dbReference type="PANTHER" id="PTHR24057">
    <property type="entry name" value="GLYCOGEN SYNTHASE KINASE-3 ALPHA"/>
    <property type="match status" value="1"/>
</dbReference>
<dbReference type="GO" id="GO:0016301">
    <property type="term" value="F:kinase activity"/>
    <property type="evidence" value="ECO:0007669"/>
    <property type="project" value="UniProtKB-KW"/>
</dbReference>
<gene>
    <name evidence="1" type="ORF">CCMP2556_LOCUS18075</name>
</gene>
<keyword evidence="2" id="KW-1185">Reference proteome</keyword>
<dbReference type="Gene3D" id="3.30.200.20">
    <property type="entry name" value="Phosphorylase Kinase, domain 1"/>
    <property type="match status" value="1"/>
</dbReference>
<dbReference type="InterPro" id="IPR017441">
    <property type="entry name" value="Protein_kinase_ATP_BS"/>
</dbReference>